<feature type="compositionally biased region" description="Basic and acidic residues" evidence="8">
    <location>
        <begin position="9"/>
        <end position="22"/>
    </location>
</feature>
<feature type="region of interest" description="Disordered" evidence="8">
    <location>
        <begin position="1"/>
        <end position="26"/>
    </location>
</feature>
<reference evidence="9 10" key="1">
    <citation type="submission" date="2020-02" db="EMBL/GenBank/DDBJ databases">
        <authorList>
            <person name="Li X.-J."/>
            <person name="Feng X.-M."/>
        </authorList>
    </citation>
    <scope>NUCLEOTIDE SEQUENCE [LARGE SCALE GENOMIC DNA]</scope>
    <source>
        <strain evidence="9 10">CGMCC 4.7225</strain>
    </source>
</reference>
<keyword evidence="3 7" id="KW-0812">Transmembrane</keyword>
<evidence type="ECO:0000256" key="4">
    <source>
        <dbReference type="ARBA" id="ARBA00022989"/>
    </source>
</evidence>
<dbReference type="HAMAP" id="MF_00631">
    <property type="entry name" value="CrgA"/>
    <property type="match status" value="1"/>
</dbReference>
<keyword evidence="4 7" id="KW-1133">Transmembrane helix</keyword>
<keyword evidence="6 7" id="KW-0131">Cell cycle</keyword>
<dbReference type="Proteomes" id="UP000469185">
    <property type="component" value="Unassembled WGS sequence"/>
</dbReference>
<evidence type="ECO:0000256" key="5">
    <source>
        <dbReference type="ARBA" id="ARBA00023136"/>
    </source>
</evidence>
<name>A0A6N9YKF6_9ACTN</name>
<dbReference type="GO" id="GO:0005886">
    <property type="term" value="C:plasma membrane"/>
    <property type="evidence" value="ECO:0007669"/>
    <property type="project" value="UniProtKB-SubCell"/>
</dbReference>
<evidence type="ECO:0000313" key="9">
    <source>
        <dbReference type="EMBL" id="NED95442.1"/>
    </source>
</evidence>
<feature type="transmembrane region" description="Helical" evidence="7">
    <location>
        <begin position="63"/>
        <end position="83"/>
    </location>
</feature>
<evidence type="ECO:0000313" key="10">
    <source>
        <dbReference type="Proteomes" id="UP000469185"/>
    </source>
</evidence>
<evidence type="ECO:0000256" key="6">
    <source>
        <dbReference type="ARBA" id="ARBA00023306"/>
    </source>
</evidence>
<proteinExistence type="inferred from homology"/>
<evidence type="ECO:0000256" key="3">
    <source>
        <dbReference type="ARBA" id="ARBA00022692"/>
    </source>
</evidence>
<protein>
    <recommendedName>
        <fullName evidence="7">Cell division protein CrgA</fullName>
    </recommendedName>
</protein>
<accession>A0A6N9YKF6</accession>
<comment type="similarity">
    <text evidence="7">Belongs to the CrgA family.</text>
</comment>
<evidence type="ECO:0000256" key="1">
    <source>
        <dbReference type="ARBA" id="ARBA00022475"/>
    </source>
</evidence>
<gene>
    <name evidence="7" type="primary">crgA</name>
    <name evidence="9" type="ORF">G1H11_08955</name>
</gene>
<evidence type="ECO:0000256" key="8">
    <source>
        <dbReference type="SAM" id="MobiDB-lite"/>
    </source>
</evidence>
<evidence type="ECO:0000256" key="7">
    <source>
        <dbReference type="HAMAP-Rule" id="MF_00631"/>
    </source>
</evidence>
<feature type="transmembrane region" description="Helical" evidence="7">
    <location>
        <begin position="29"/>
        <end position="51"/>
    </location>
</feature>
<keyword evidence="5 7" id="KW-0472">Membrane</keyword>
<dbReference type="AlphaFoldDB" id="A0A6N9YKF6"/>
<keyword evidence="1 7" id="KW-1003">Cell membrane</keyword>
<sequence>MPKSRRRKKDDSPAQEPREARDPGVSGRWVVPTMLTLLILGLVWIVAYYLLREEIPFMDSIGGWNLVIGMGLITGGFITATQWK</sequence>
<dbReference type="InterPro" id="IPR009619">
    <property type="entry name" value="CrgA"/>
</dbReference>
<keyword evidence="2 7" id="KW-0132">Cell division</keyword>
<dbReference type="RefSeq" id="WP_163818203.1">
    <property type="nucleotide sequence ID" value="NZ_JAAGOB010000004.1"/>
</dbReference>
<keyword evidence="10" id="KW-1185">Reference proteome</keyword>
<organism evidence="9 10">
    <name type="scientific">Phytoactinopolyspora alkaliphila</name>
    <dbReference type="NCBI Taxonomy" id="1783498"/>
    <lineage>
        <taxon>Bacteria</taxon>
        <taxon>Bacillati</taxon>
        <taxon>Actinomycetota</taxon>
        <taxon>Actinomycetes</taxon>
        <taxon>Jiangellales</taxon>
        <taxon>Jiangellaceae</taxon>
        <taxon>Phytoactinopolyspora</taxon>
    </lineage>
</organism>
<comment type="caution">
    <text evidence="9">The sequence shown here is derived from an EMBL/GenBank/DDBJ whole genome shotgun (WGS) entry which is preliminary data.</text>
</comment>
<dbReference type="EMBL" id="JAAGOB010000004">
    <property type="protein sequence ID" value="NED95442.1"/>
    <property type="molecule type" value="Genomic_DNA"/>
</dbReference>
<evidence type="ECO:0000256" key="2">
    <source>
        <dbReference type="ARBA" id="ARBA00022618"/>
    </source>
</evidence>
<dbReference type="Pfam" id="PF06781">
    <property type="entry name" value="CrgA"/>
    <property type="match status" value="1"/>
</dbReference>
<comment type="subcellular location">
    <subcellularLocation>
        <location evidence="7">Cell membrane</location>
        <topology evidence="7">Multi-pass membrane protein</topology>
    </subcellularLocation>
</comment>
<comment type="function">
    <text evidence="7">Involved in cell division.</text>
</comment>
<dbReference type="GO" id="GO:0051301">
    <property type="term" value="P:cell division"/>
    <property type="evidence" value="ECO:0007669"/>
    <property type="project" value="UniProtKB-UniRule"/>
</dbReference>